<evidence type="ECO:0000256" key="1">
    <source>
        <dbReference type="SAM" id="Phobius"/>
    </source>
</evidence>
<evidence type="ECO:0000313" key="2">
    <source>
        <dbReference type="EMBL" id="APW36761.1"/>
    </source>
</evidence>
<dbReference type="KEGG" id="rhy:RD110_05775"/>
<feature type="transmembrane region" description="Helical" evidence="1">
    <location>
        <begin position="51"/>
        <end position="72"/>
    </location>
</feature>
<feature type="transmembrane region" description="Helical" evidence="1">
    <location>
        <begin position="79"/>
        <end position="97"/>
    </location>
</feature>
<keyword evidence="1" id="KW-0812">Transmembrane</keyword>
<evidence type="ECO:0000313" key="3">
    <source>
        <dbReference type="Proteomes" id="UP000186609"/>
    </source>
</evidence>
<feature type="transmembrane region" description="Helical" evidence="1">
    <location>
        <begin position="109"/>
        <end position="131"/>
    </location>
</feature>
<proteinExistence type="predicted"/>
<evidence type="ECO:0008006" key="4">
    <source>
        <dbReference type="Google" id="ProtNLM"/>
    </source>
</evidence>
<dbReference type="Proteomes" id="UP000186609">
    <property type="component" value="Chromosome"/>
</dbReference>
<dbReference type="AlphaFoldDB" id="A0A1P8JSR5"/>
<sequence>MRFSQTPLRPGLSHTRIAGIAFVFLWFFIGGLAHFALTGLEMRIVPPYIPWPRAAVLVSGVFELLGAAGLLWRPTRRAAGWGLFLLTLAVTPAHFYMLQQPELFPSVPYWALVLRLPVQVGLLWLIVWSTTGEWSDDAGRRFRR</sequence>
<organism evidence="2 3">
    <name type="scientific">Rhodoferax koreensis</name>
    <dbReference type="NCBI Taxonomy" id="1842727"/>
    <lineage>
        <taxon>Bacteria</taxon>
        <taxon>Pseudomonadati</taxon>
        <taxon>Pseudomonadota</taxon>
        <taxon>Betaproteobacteria</taxon>
        <taxon>Burkholderiales</taxon>
        <taxon>Comamonadaceae</taxon>
        <taxon>Rhodoferax</taxon>
    </lineage>
</organism>
<keyword evidence="1" id="KW-1133">Transmembrane helix</keyword>
<protein>
    <recommendedName>
        <fullName evidence="4">DoxX family protein</fullName>
    </recommendedName>
</protein>
<dbReference type="EMBL" id="CP019236">
    <property type="protein sequence ID" value="APW36761.1"/>
    <property type="molecule type" value="Genomic_DNA"/>
</dbReference>
<accession>A0A1P8JSR5</accession>
<reference evidence="2 3" key="1">
    <citation type="submission" date="2017-01" db="EMBL/GenBank/DDBJ databases">
        <authorList>
            <person name="Mah S.A."/>
            <person name="Swanson W.J."/>
            <person name="Moy G.W."/>
            <person name="Vacquier V.D."/>
        </authorList>
    </citation>
    <scope>NUCLEOTIDE SEQUENCE [LARGE SCALE GENOMIC DNA]</scope>
    <source>
        <strain evidence="2 3">DCY110</strain>
    </source>
</reference>
<name>A0A1P8JSR5_9BURK</name>
<dbReference type="PANTHER" id="PTHR36974:SF1">
    <property type="entry name" value="DOXX FAMILY MEMBRANE PROTEIN"/>
    <property type="match status" value="1"/>
</dbReference>
<dbReference type="RefSeq" id="WP_076197538.1">
    <property type="nucleotide sequence ID" value="NZ_CP019236.1"/>
</dbReference>
<feature type="transmembrane region" description="Helical" evidence="1">
    <location>
        <begin position="20"/>
        <end position="39"/>
    </location>
</feature>
<gene>
    <name evidence="2" type="ORF">RD110_05775</name>
</gene>
<keyword evidence="1" id="KW-0472">Membrane</keyword>
<dbReference type="PANTHER" id="PTHR36974">
    <property type="entry name" value="MEMBRANE PROTEIN-RELATED"/>
    <property type="match status" value="1"/>
</dbReference>
<keyword evidence="3" id="KW-1185">Reference proteome</keyword>
<dbReference type="OrthoDB" id="3267646at2"/>